<dbReference type="Pfam" id="PF20241">
    <property type="entry name" value="DUF6598"/>
    <property type="match status" value="1"/>
</dbReference>
<proteinExistence type="predicted"/>
<gene>
    <name evidence="2" type="primary">gb15416</name>
    <name evidence="2" type="ORF">PR202_gb15416</name>
</gene>
<evidence type="ECO:0000313" key="2">
    <source>
        <dbReference type="EMBL" id="GJN27396.1"/>
    </source>
</evidence>
<comment type="caution">
    <text evidence="2">The sequence shown here is derived from an EMBL/GenBank/DDBJ whole genome shotgun (WGS) entry which is preliminary data.</text>
</comment>
<feature type="domain" description="DUF6598" evidence="1">
    <location>
        <begin position="103"/>
        <end position="289"/>
    </location>
</feature>
<name>A0AAV5EXS3_ELECO</name>
<accession>A0AAV5EXS3</accession>
<evidence type="ECO:0000313" key="3">
    <source>
        <dbReference type="Proteomes" id="UP001054889"/>
    </source>
</evidence>
<dbReference type="EMBL" id="BQKI01000079">
    <property type="protein sequence ID" value="GJN27396.1"/>
    <property type="molecule type" value="Genomic_DNA"/>
</dbReference>
<organism evidence="2 3">
    <name type="scientific">Eleusine coracana subsp. coracana</name>
    <dbReference type="NCBI Taxonomy" id="191504"/>
    <lineage>
        <taxon>Eukaryota</taxon>
        <taxon>Viridiplantae</taxon>
        <taxon>Streptophyta</taxon>
        <taxon>Embryophyta</taxon>
        <taxon>Tracheophyta</taxon>
        <taxon>Spermatophyta</taxon>
        <taxon>Magnoliopsida</taxon>
        <taxon>Liliopsida</taxon>
        <taxon>Poales</taxon>
        <taxon>Poaceae</taxon>
        <taxon>PACMAD clade</taxon>
        <taxon>Chloridoideae</taxon>
        <taxon>Cynodonteae</taxon>
        <taxon>Eleusininae</taxon>
        <taxon>Eleusine</taxon>
    </lineage>
</organism>
<keyword evidence="3" id="KW-1185">Reference proteome</keyword>
<dbReference type="AlphaFoldDB" id="A0AAV5EXS3"/>
<reference evidence="2" key="1">
    <citation type="journal article" date="2018" name="DNA Res.">
        <title>Multiple hybrid de novo genome assembly of finger millet, an orphan allotetraploid crop.</title>
        <authorList>
            <person name="Hatakeyama M."/>
            <person name="Aluri S."/>
            <person name="Balachadran M.T."/>
            <person name="Sivarajan S.R."/>
            <person name="Patrignani A."/>
            <person name="Gruter S."/>
            <person name="Poveda L."/>
            <person name="Shimizu-Inatsugi R."/>
            <person name="Baeten J."/>
            <person name="Francoijs K.J."/>
            <person name="Nataraja K.N."/>
            <person name="Reddy Y.A.N."/>
            <person name="Phadnis S."/>
            <person name="Ravikumar R.L."/>
            <person name="Schlapbach R."/>
            <person name="Sreeman S.M."/>
            <person name="Shimizu K.K."/>
        </authorList>
    </citation>
    <scope>NUCLEOTIDE SEQUENCE</scope>
</reference>
<dbReference type="Proteomes" id="UP001054889">
    <property type="component" value="Unassembled WGS sequence"/>
</dbReference>
<dbReference type="PANTHER" id="PTHR33065:SF153">
    <property type="entry name" value="DUF6598 DOMAIN-CONTAINING PROTEIN"/>
    <property type="match status" value="1"/>
</dbReference>
<sequence length="308" mass="34783">MVGGEAAKNLDHEMDQIRDCEASKMDAKAEERKRRLAEYEQWCKRKDKELEEEMAARDPEELTDYLAFRARSFEQRWNKLNASFFGSFHDKIYLLFILWCCMQDPYLMLIGPVRAVVLCGPVVFEVFLNARGPSKSEDKEISLLAVSFRSHSFPSASIQINECYTSRHTKLEFGLGHIVGSVEATVISVQVIHGSWPDGFHGYFAACTASINKEVVLLVSGDEKLPVAGNEIQLSRRIVSVEANGTLRIFVRASQGDNGLQDEKVFTPQEMGTHFEILNVGDCKLKVTVAWSLFSLHPKLIPSHWLPV</sequence>
<protein>
    <recommendedName>
        <fullName evidence="1">DUF6598 domain-containing protein</fullName>
    </recommendedName>
</protein>
<evidence type="ECO:0000259" key="1">
    <source>
        <dbReference type="Pfam" id="PF20241"/>
    </source>
</evidence>
<reference evidence="2" key="2">
    <citation type="submission" date="2021-12" db="EMBL/GenBank/DDBJ databases">
        <title>Resequencing data analysis of finger millet.</title>
        <authorList>
            <person name="Hatakeyama M."/>
            <person name="Aluri S."/>
            <person name="Balachadran M.T."/>
            <person name="Sivarajan S.R."/>
            <person name="Poveda L."/>
            <person name="Shimizu-Inatsugi R."/>
            <person name="Schlapbach R."/>
            <person name="Sreeman S.M."/>
            <person name="Shimizu K.K."/>
        </authorList>
    </citation>
    <scope>NUCLEOTIDE SEQUENCE</scope>
</reference>
<dbReference type="PANTHER" id="PTHR33065">
    <property type="entry name" value="OS07G0486400 PROTEIN"/>
    <property type="match status" value="1"/>
</dbReference>
<dbReference type="InterPro" id="IPR046533">
    <property type="entry name" value="DUF6598"/>
</dbReference>